<feature type="non-terminal residue" evidence="2">
    <location>
        <position position="1"/>
    </location>
</feature>
<evidence type="ECO:0000256" key="1">
    <source>
        <dbReference type="SAM" id="MobiDB-lite"/>
    </source>
</evidence>
<dbReference type="AlphaFoldDB" id="A0ABD0PJ96"/>
<comment type="caution">
    <text evidence="2">The sequence shown here is derived from an EMBL/GenBank/DDBJ whole genome shotgun (WGS) entry which is preliminary data.</text>
</comment>
<feature type="region of interest" description="Disordered" evidence="1">
    <location>
        <begin position="34"/>
        <end position="59"/>
    </location>
</feature>
<proteinExistence type="predicted"/>
<dbReference type="EMBL" id="JAMKFB020000015">
    <property type="protein sequence ID" value="KAL0173977.1"/>
    <property type="molecule type" value="Genomic_DNA"/>
</dbReference>
<name>A0ABD0PJ96_CIRMR</name>
<reference evidence="2 3" key="1">
    <citation type="submission" date="2024-05" db="EMBL/GenBank/DDBJ databases">
        <title>Genome sequencing and assembly of Indian major carp, Cirrhinus mrigala (Hamilton, 1822).</title>
        <authorList>
            <person name="Mohindra V."/>
            <person name="Chowdhury L.M."/>
            <person name="Lal K."/>
            <person name="Jena J.K."/>
        </authorList>
    </citation>
    <scope>NUCLEOTIDE SEQUENCE [LARGE SCALE GENOMIC DNA]</scope>
    <source>
        <strain evidence="2">CM1030</strain>
        <tissue evidence="2">Blood</tissue>
    </source>
</reference>
<gene>
    <name evidence="2" type="ORF">M9458_029945</name>
</gene>
<evidence type="ECO:0000313" key="3">
    <source>
        <dbReference type="Proteomes" id="UP001529510"/>
    </source>
</evidence>
<protein>
    <submittedName>
        <fullName evidence="2">Uncharacterized protein</fullName>
    </submittedName>
</protein>
<dbReference type="Proteomes" id="UP001529510">
    <property type="component" value="Unassembled WGS sequence"/>
</dbReference>
<accession>A0ABD0PJ96</accession>
<evidence type="ECO:0000313" key="2">
    <source>
        <dbReference type="EMBL" id="KAL0173977.1"/>
    </source>
</evidence>
<feature type="non-terminal residue" evidence="2">
    <location>
        <position position="59"/>
    </location>
</feature>
<sequence>NVALAMGRMPSVCPAEPVASKRTAACRNASRVWTVPSSTASRRGTAPPPATPYAETACS</sequence>
<organism evidence="2 3">
    <name type="scientific">Cirrhinus mrigala</name>
    <name type="common">Mrigala</name>
    <dbReference type="NCBI Taxonomy" id="683832"/>
    <lineage>
        <taxon>Eukaryota</taxon>
        <taxon>Metazoa</taxon>
        <taxon>Chordata</taxon>
        <taxon>Craniata</taxon>
        <taxon>Vertebrata</taxon>
        <taxon>Euteleostomi</taxon>
        <taxon>Actinopterygii</taxon>
        <taxon>Neopterygii</taxon>
        <taxon>Teleostei</taxon>
        <taxon>Ostariophysi</taxon>
        <taxon>Cypriniformes</taxon>
        <taxon>Cyprinidae</taxon>
        <taxon>Labeoninae</taxon>
        <taxon>Labeonini</taxon>
        <taxon>Cirrhinus</taxon>
    </lineage>
</organism>
<keyword evidence="3" id="KW-1185">Reference proteome</keyword>